<dbReference type="InterPro" id="IPR003029">
    <property type="entry name" value="S1_domain"/>
</dbReference>
<dbReference type="SUPFAM" id="SSF50249">
    <property type="entry name" value="Nucleic acid-binding proteins"/>
    <property type="match status" value="1"/>
</dbReference>
<dbReference type="Gene3D" id="2.20.70.10">
    <property type="match status" value="1"/>
</dbReference>
<name>A0A0F9PG91_9ZZZZ</name>
<accession>A0A0F9PG91</accession>
<dbReference type="PANTHER" id="PTHR12686">
    <property type="entry name" value="3'-5' EXORIBONUCLEASE CSL4-RELATED"/>
    <property type="match status" value="1"/>
</dbReference>
<organism evidence="3">
    <name type="scientific">marine sediment metagenome</name>
    <dbReference type="NCBI Taxonomy" id="412755"/>
    <lineage>
        <taxon>unclassified sequences</taxon>
        <taxon>metagenomes</taxon>
        <taxon>ecological metagenomes</taxon>
    </lineage>
</organism>
<comment type="caution">
    <text evidence="3">The sequence shown here is derived from an EMBL/GenBank/DDBJ whole genome shotgun (WGS) entry which is preliminary data.</text>
</comment>
<dbReference type="NCBIfam" id="NF034126">
    <property type="entry name" value="PRK09521.1"/>
    <property type="match status" value="1"/>
</dbReference>
<dbReference type="InterPro" id="IPR030850">
    <property type="entry name" value="Exosome_Csl4_arc"/>
</dbReference>
<dbReference type="Gene3D" id="2.40.50.100">
    <property type="match status" value="1"/>
</dbReference>
<dbReference type="Gene3D" id="2.40.50.140">
    <property type="entry name" value="Nucleic acid-binding proteins"/>
    <property type="match status" value="1"/>
</dbReference>
<sequence>MKKSEKKIHKDLVFTGEYLGVVEEFLPDKKSTFIQDGQIFATISGILNIDEAKRELEILDDEADNRKLIKVGDIVLGVILFIRQYSVGLHFYAVNNKIHFNSNYFGNIHVSEISDRYVEKIQDAFQKTDIIRARVIKLQYNEFDLSTSGKNLGVVHADCVVCGTTLKKINFNKLQCPRCGSTETRKLTEDYGNITENLRF</sequence>
<proteinExistence type="inferred from homology"/>
<dbReference type="InterPro" id="IPR039771">
    <property type="entry name" value="Csl4"/>
</dbReference>
<dbReference type="PANTHER" id="PTHR12686:SF8">
    <property type="entry name" value="EXOSOME COMPLEX COMPONENT CSL4"/>
    <property type="match status" value="1"/>
</dbReference>
<dbReference type="SMART" id="SM00316">
    <property type="entry name" value="S1"/>
    <property type="match status" value="1"/>
</dbReference>
<evidence type="ECO:0000313" key="3">
    <source>
        <dbReference type="EMBL" id="KKN30830.1"/>
    </source>
</evidence>
<gene>
    <name evidence="3" type="ORF">LCGC14_0830080</name>
</gene>
<dbReference type="HAMAP" id="MF_00975">
    <property type="entry name" value="Exosome_Csl4"/>
    <property type="match status" value="1"/>
</dbReference>
<dbReference type="GO" id="GO:0006396">
    <property type="term" value="P:RNA processing"/>
    <property type="evidence" value="ECO:0007669"/>
    <property type="project" value="InterPro"/>
</dbReference>
<feature type="domain" description="S1 motif" evidence="2">
    <location>
        <begin position="72"/>
        <end position="150"/>
    </location>
</feature>
<dbReference type="PROSITE" id="PS50126">
    <property type="entry name" value="S1"/>
    <property type="match status" value="1"/>
</dbReference>
<dbReference type="GO" id="GO:0003676">
    <property type="term" value="F:nucleic acid binding"/>
    <property type="evidence" value="ECO:0007669"/>
    <property type="project" value="InterPro"/>
</dbReference>
<dbReference type="GO" id="GO:0000178">
    <property type="term" value="C:exosome (RNase complex)"/>
    <property type="evidence" value="ECO:0007669"/>
    <property type="project" value="UniProtKB-KW"/>
</dbReference>
<protein>
    <recommendedName>
        <fullName evidence="2">S1 motif domain-containing protein</fullName>
    </recommendedName>
</protein>
<keyword evidence="1" id="KW-0271">Exosome</keyword>
<dbReference type="EMBL" id="LAZR01002377">
    <property type="protein sequence ID" value="KKN30830.1"/>
    <property type="molecule type" value="Genomic_DNA"/>
</dbReference>
<reference evidence="3" key="1">
    <citation type="journal article" date="2015" name="Nature">
        <title>Complex archaea that bridge the gap between prokaryotes and eukaryotes.</title>
        <authorList>
            <person name="Spang A."/>
            <person name="Saw J.H."/>
            <person name="Jorgensen S.L."/>
            <person name="Zaremba-Niedzwiedzka K."/>
            <person name="Martijn J."/>
            <person name="Lind A.E."/>
            <person name="van Eijk R."/>
            <person name="Schleper C."/>
            <person name="Guy L."/>
            <person name="Ettema T.J."/>
        </authorList>
    </citation>
    <scope>NUCLEOTIDE SEQUENCE</scope>
</reference>
<evidence type="ECO:0000259" key="2">
    <source>
        <dbReference type="PROSITE" id="PS50126"/>
    </source>
</evidence>
<dbReference type="InterPro" id="IPR012340">
    <property type="entry name" value="NA-bd_OB-fold"/>
</dbReference>
<evidence type="ECO:0000256" key="1">
    <source>
        <dbReference type="ARBA" id="ARBA00022835"/>
    </source>
</evidence>
<dbReference type="AlphaFoldDB" id="A0A0F9PG91"/>